<evidence type="ECO:0000313" key="2">
    <source>
        <dbReference type="EMBL" id="EEQ62805.1"/>
    </source>
</evidence>
<evidence type="ECO:0000256" key="1">
    <source>
        <dbReference type="ARBA" id="ARBA00007189"/>
    </source>
</evidence>
<organism evidence="2 3">
    <name type="scientific">Helicobacter pullorum MIT 98-5489</name>
    <dbReference type="NCBI Taxonomy" id="537972"/>
    <lineage>
        <taxon>Bacteria</taxon>
        <taxon>Pseudomonadati</taxon>
        <taxon>Campylobacterota</taxon>
        <taxon>Epsilonproteobacteria</taxon>
        <taxon>Campylobacterales</taxon>
        <taxon>Helicobacteraceae</taxon>
        <taxon>Helicobacter</taxon>
    </lineage>
</organism>
<reference evidence="3" key="1">
    <citation type="journal article" date="2014" name="Genome Announc.">
        <title>Draft genome sequences of six enterohepatic helicobacter species isolated from humans and one from rhesus macaques.</title>
        <authorList>
            <person name="Shen Z."/>
            <person name="Sheh A."/>
            <person name="Young S.K."/>
            <person name="Abouelliel A."/>
            <person name="Ward D.V."/>
            <person name="Earl A.M."/>
            <person name="Fox J.G."/>
        </authorList>
    </citation>
    <scope>NUCLEOTIDE SEQUENCE [LARGE SCALE GENOMIC DNA]</scope>
    <source>
        <strain evidence="3">MIT 98-5489</strain>
    </source>
</reference>
<dbReference type="Proteomes" id="UP000003953">
    <property type="component" value="Unassembled WGS sequence"/>
</dbReference>
<dbReference type="EMBL" id="DS990441">
    <property type="protein sequence ID" value="EEQ62805.1"/>
    <property type="molecule type" value="Genomic_DNA"/>
</dbReference>
<proteinExistence type="inferred from homology"/>
<dbReference type="HOGENOM" id="CLU_151785_2_0_7"/>
<dbReference type="InterPro" id="IPR016772">
    <property type="entry name" value="UCP020408"/>
</dbReference>
<gene>
    <name evidence="2" type="ORF">HPMG_00262</name>
</gene>
<sequence>MEDNMSVLVIGGDEITPIEAVLKNLGCEEVTHWDARRESVNHRGIPKNIACLVMLTNFLNHNTMKKFKNEAKKKDIPVICTKRSVSCLYCEFMKIFGKNCNSCKN</sequence>
<dbReference type="AlphaFoldDB" id="C5EY35"/>
<evidence type="ECO:0008006" key="4">
    <source>
        <dbReference type="Google" id="ProtNLM"/>
    </source>
</evidence>
<name>C5EY35_9HELI</name>
<keyword evidence="3" id="KW-1185">Reference proteome</keyword>
<dbReference type="eggNOG" id="COG4378">
    <property type="taxonomic scope" value="Bacteria"/>
</dbReference>
<accession>C5EY35</accession>
<dbReference type="PIRSF" id="PIRSF020408">
    <property type="entry name" value="UCP020408"/>
    <property type="match status" value="1"/>
</dbReference>
<protein>
    <recommendedName>
        <fullName evidence="4">DUF2325 domain-containing protein</fullName>
    </recommendedName>
</protein>
<evidence type="ECO:0000313" key="3">
    <source>
        <dbReference type="Proteomes" id="UP000003953"/>
    </source>
</evidence>
<comment type="similarity">
    <text evidence="1">Belongs to the UPF0751 family.</text>
</comment>
<dbReference type="Pfam" id="PF10087">
    <property type="entry name" value="DUF2325"/>
    <property type="match status" value="1"/>
</dbReference>